<organism evidence="2 3">
    <name type="scientific">Luteimonas padinae</name>
    <dbReference type="NCBI Taxonomy" id="1714359"/>
    <lineage>
        <taxon>Bacteria</taxon>
        <taxon>Pseudomonadati</taxon>
        <taxon>Pseudomonadota</taxon>
        <taxon>Gammaproteobacteria</taxon>
        <taxon>Lysobacterales</taxon>
        <taxon>Lysobacteraceae</taxon>
        <taxon>Luteimonas</taxon>
    </lineage>
</organism>
<dbReference type="RefSeq" id="WP_189499337.1">
    <property type="nucleotide sequence ID" value="NZ_BMZT01000015.1"/>
</dbReference>
<evidence type="ECO:0000256" key="1">
    <source>
        <dbReference type="SAM" id="MobiDB-lite"/>
    </source>
</evidence>
<reference evidence="2 3" key="1">
    <citation type="submission" date="2024-09" db="EMBL/GenBank/DDBJ databases">
        <authorList>
            <person name="Sun Q."/>
            <person name="Mori K."/>
        </authorList>
    </citation>
    <scope>NUCLEOTIDE SEQUENCE [LARGE SCALE GENOMIC DNA]</scope>
    <source>
        <strain evidence="2 3">KCTC 52403</strain>
    </source>
</reference>
<gene>
    <name evidence="2" type="ORF">ACFFFU_05340</name>
</gene>
<feature type="region of interest" description="Disordered" evidence="1">
    <location>
        <begin position="436"/>
        <end position="497"/>
    </location>
</feature>
<evidence type="ECO:0000313" key="3">
    <source>
        <dbReference type="Proteomes" id="UP001589898"/>
    </source>
</evidence>
<name>A0ABV6SUQ2_9GAMM</name>
<dbReference type="EMBL" id="JBHLTF010000025">
    <property type="protein sequence ID" value="MFC0717172.1"/>
    <property type="molecule type" value="Genomic_DNA"/>
</dbReference>
<protein>
    <submittedName>
        <fullName evidence="2">Uncharacterized protein</fullName>
    </submittedName>
</protein>
<dbReference type="Proteomes" id="UP001589898">
    <property type="component" value="Unassembled WGS sequence"/>
</dbReference>
<proteinExistence type="predicted"/>
<sequence>MSDNVESQSELNQVGGAIDSPELRLVVRSYLESLRNITETAKIVLPHLAEWLQTEVQKVDEVVRKYAPEGKAGDEIVFDNAREFVEFSGALQRWDRLQSDKSLPLLSRSLFMQIFCEFDAFIGRLLKAIYLKSDSLLRGISREISLVELLEFDSVEAASKSMLEREVDSFRRDSYIEQFGQLERKFGIPLKKFAEWPEFVEFGQRRNFFAHNDGVVTDHYLSVCKREGGDVSSLVPGERLSVSPAYLARALLVMSKLGYMLCHTLWSKVFPGEVSEVHDSLNSILYESLEDKRWRFAVGLSEFALSDQMRKGVSEVDLRLRIINSAIARKFSGDDAETVRLLRSVDWTASYRDFKLAILILEDKFDEAISLLRDIGRRGELLHQEAYHSWPLFERFREREDFYSIYEEIYGEPYEADSNELSARLIAENKHEKARLPASANAAESAKLKKGSSARKTTVGGVVSLKKASKKSAKERRVTVDAGQASAASQRKRGKSD</sequence>
<keyword evidence="3" id="KW-1185">Reference proteome</keyword>
<accession>A0ABV6SUQ2</accession>
<evidence type="ECO:0000313" key="2">
    <source>
        <dbReference type="EMBL" id="MFC0717172.1"/>
    </source>
</evidence>
<comment type="caution">
    <text evidence="2">The sequence shown here is derived from an EMBL/GenBank/DDBJ whole genome shotgun (WGS) entry which is preliminary data.</text>
</comment>